<protein>
    <submittedName>
        <fullName evidence="2">Unannotated protein</fullName>
    </submittedName>
</protein>
<gene>
    <name evidence="2" type="ORF">UFOPK1824_00524</name>
    <name evidence="3" type="ORF">UFOPK2340_00167</name>
    <name evidence="4" type="ORF">UFOPK2772_00280</name>
    <name evidence="5" type="ORF">UFOPK2850_01180</name>
    <name evidence="6" type="ORF">UFOPK3027_00150</name>
    <name evidence="7" type="ORF">UFOPK3256_01093</name>
    <name evidence="8" type="ORF">UFOPK3827_01175</name>
    <name evidence="9" type="ORF">UFOPK3982_00075</name>
    <name evidence="10" type="ORF">UFOPK4120_01166</name>
    <name evidence="11" type="ORF">UFOPK4404_01005</name>
</gene>
<evidence type="ECO:0000313" key="3">
    <source>
        <dbReference type="EMBL" id="CAB4666750.1"/>
    </source>
</evidence>
<dbReference type="EMBL" id="CAFAAN010000001">
    <property type="protein sequence ID" value="CAB4793983.1"/>
    <property type="molecule type" value="Genomic_DNA"/>
</dbReference>
<dbReference type="EMBL" id="CAEZZH010000016">
    <property type="protein sequence ID" value="CAB4761622.1"/>
    <property type="molecule type" value="Genomic_DNA"/>
</dbReference>
<dbReference type="PANTHER" id="PTHR34821:SF2">
    <property type="entry name" value="INNER MEMBRANE PROTEIN YDCZ"/>
    <property type="match status" value="1"/>
</dbReference>
<dbReference type="InterPro" id="IPR006750">
    <property type="entry name" value="YdcZ"/>
</dbReference>
<dbReference type="EMBL" id="CAEZXC010000005">
    <property type="protein sequence ID" value="CAB4666750.1"/>
    <property type="molecule type" value="Genomic_DNA"/>
</dbReference>
<dbReference type="AlphaFoldDB" id="A0A6J6GNX6"/>
<evidence type="ECO:0000313" key="11">
    <source>
        <dbReference type="EMBL" id="CAB5074328.1"/>
    </source>
</evidence>
<dbReference type="EMBL" id="CAFBPO010000015">
    <property type="protein sequence ID" value="CAB5026007.1"/>
    <property type="molecule type" value="Genomic_DNA"/>
</dbReference>
<sequence>MIAVQARANGELSYRMGNPIEAALVSFGSGLIIISLISAFNPAIKNGARNLRGALKRKEIPLWTLFAGMLGGSFVAVQTQIVPIIGVAIYSVASIAGQTAASLVVDRIGLTGGGKKHITVRRVAAAGITVLAVLISVLDRIEANDLSVLAVLLGCVAGAIVGVQRALNGQINESTQQSFTTSLLNFIMGTTILVIFLGIGMLINRTEIVSLPAGPWWMYTGGTIGIIYIAFTSTIVQHLGVLTFTLISVGGQLVGSLLIDFYSPTEGVNVSVYLVTGIVMTYLGVIVGGVGNLPKRKLAKR</sequence>
<dbReference type="GO" id="GO:0005886">
    <property type="term" value="C:plasma membrane"/>
    <property type="evidence" value="ECO:0007669"/>
    <property type="project" value="TreeGrafter"/>
</dbReference>
<dbReference type="EMBL" id="CAFBNM010000013">
    <property type="protein sequence ID" value="CAB4960131.1"/>
    <property type="molecule type" value="Genomic_DNA"/>
</dbReference>
<evidence type="ECO:0000313" key="7">
    <source>
        <dbReference type="EMBL" id="CAB4843573.1"/>
    </source>
</evidence>
<evidence type="ECO:0000313" key="2">
    <source>
        <dbReference type="EMBL" id="CAB4598488.1"/>
    </source>
</evidence>
<evidence type="ECO:0000313" key="8">
    <source>
        <dbReference type="EMBL" id="CAB4960131.1"/>
    </source>
</evidence>
<feature type="transmembrane region" description="Helical" evidence="1">
    <location>
        <begin position="118"/>
        <end position="138"/>
    </location>
</feature>
<feature type="transmembrane region" description="Helical" evidence="1">
    <location>
        <begin position="144"/>
        <end position="163"/>
    </location>
</feature>
<feature type="transmembrane region" description="Helical" evidence="1">
    <location>
        <begin position="239"/>
        <end position="259"/>
    </location>
</feature>
<keyword evidence="1" id="KW-0472">Membrane</keyword>
<evidence type="ECO:0000256" key="1">
    <source>
        <dbReference type="SAM" id="Phobius"/>
    </source>
</evidence>
<evidence type="ECO:0000313" key="5">
    <source>
        <dbReference type="EMBL" id="CAB4761622.1"/>
    </source>
</evidence>
<dbReference type="EMBL" id="CAEZYT010000008">
    <property type="protein sequence ID" value="CAB4730388.1"/>
    <property type="molecule type" value="Genomic_DNA"/>
</dbReference>
<feature type="transmembrane region" description="Helical" evidence="1">
    <location>
        <begin position="60"/>
        <end position="78"/>
    </location>
</feature>
<organism evidence="2">
    <name type="scientific">freshwater metagenome</name>
    <dbReference type="NCBI Taxonomy" id="449393"/>
    <lineage>
        <taxon>unclassified sequences</taxon>
        <taxon>metagenomes</taxon>
        <taxon>ecological metagenomes</taxon>
    </lineage>
</organism>
<dbReference type="EMBL" id="CAFAZW010000017">
    <property type="protein sequence ID" value="CAB4843573.1"/>
    <property type="molecule type" value="Genomic_DNA"/>
</dbReference>
<dbReference type="InterPro" id="IPR036259">
    <property type="entry name" value="MFS_trans_sf"/>
</dbReference>
<evidence type="ECO:0000313" key="9">
    <source>
        <dbReference type="EMBL" id="CAB4975682.1"/>
    </source>
</evidence>
<dbReference type="Pfam" id="PF04657">
    <property type="entry name" value="DMT_YdcZ"/>
    <property type="match status" value="2"/>
</dbReference>
<accession>A0A6J6GNX6</accession>
<keyword evidence="1" id="KW-0812">Transmembrane</keyword>
<name>A0A6J6GNX6_9ZZZZ</name>
<feature type="transmembrane region" description="Helical" evidence="1">
    <location>
        <begin position="271"/>
        <end position="293"/>
    </location>
</feature>
<feature type="transmembrane region" description="Helical" evidence="1">
    <location>
        <begin position="84"/>
        <end position="106"/>
    </location>
</feature>
<feature type="transmembrane region" description="Helical" evidence="1">
    <location>
        <begin position="216"/>
        <end position="232"/>
    </location>
</feature>
<proteinExistence type="predicted"/>
<evidence type="ECO:0000313" key="6">
    <source>
        <dbReference type="EMBL" id="CAB4793983.1"/>
    </source>
</evidence>
<keyword evidence="1" id="KW-1133">Transmembrane helix</keyword>
<evidence type="ECO:0000313" key="10">
    <source>
        <dbReference type="EMBL" id="CAB5026007.1"/>
    </source>
</evidence>
<dbReference type="EMBL" id="CAEZUM010000025">
    <property type="protein sequence ID" value="CAB4598488.1"/>
    <property type="molecule type" value="Genomic_DNA"/>
</dbReference>
<feature type="transmembrane region" description="Helical" evidence="1">
    <location>
        <begin position="183"/>
        <end position="204"/>
    </location>
</feature>
<feature type="transmembrane region" description="Helical" evidence="1">
    <location>
        <begin position="20"/>
        <end position="40"/>
    </location>
</feature>
<dbReference type="EMBL" id="CAFBQY010000010">
    <property type="protein sequence ID" value="CAB5074328.1"/>
    <property type="molecule type" value="Genomic_DNA"/>
</dbReference>
<dbReference type="SUPFAM" id="SSF103473">
    <property type="entry name" value="MFS general substrate transporter"/>
    <property type="match status" value="1"/>
</dbReference>
<reference evidence="2" key="1">
    <citation type="submission" date="2020-05" db="EMBL/GenBank/DDBJ databases">
        <authorList>
            <person name="Chiriac C."/>
            <person name="Salcher M."/>
            <person name="Ghai R."/>
            <person name="Kavagutti S V."/>
        </authorList>
    </citation>
    <scope>NUCLEOTIDE SEQUENCE</scope>
</reference>
<dbReference type="EMBL" id="CAFBOO010000001">
    <property type="protein sequence ID" value="CAB4975682.1"/>
    <property type="molecule type" value="Genomic_DNA"/>
</dbReference>
<evidence type="ECO:0000313" key="4">
    <source>
        <dbReference type="EMBL" id="CAB4730388.1"/>
    </source>
</evidence>
<dbReference type="PANTHER" id="PTHR34821">
    <property type="entry name" value="INNER MEMBRANE PROTEIN YDCZ"/>
    <property type="match status" value="1"/>
</dbReference>